<dbReference type="InterPro" id="IPR011250">
    <property type="entry name" value="OMP/PagP_B-barrel"/>
</dbReference>
<dbReference type="RefSeq" id="WP_367887840.1">
    <property type="nucleotide sequence ID" value="NZ_CP130612.1"/>
</dbReference>
<evidence type="ECO:0000256" key="1">
    <source>
        <dbReference type="SAM" id="SignalP"/>
    </source>
</evidence>
<protein>
    <recommendedName>
        <fullName evidence="5">Outer membrane protein beta-barrel domain-containing protein</fullName>
    </recommendedName>
</protein>
<dbReference type="KEGG" id="pspc:Strain318_001448"/>
<accession>A0AA49K0B6</accession>
<evidence type="ECO:0000313" key="2">
    <source>
        <dbReference type="EMBL" id="WKW12168.1"/>
    </source>
</evidence>
<reference evidence="3" key="1">
    <citation type="submission" date="2023-07" db="EMBL/GenBank/DDBJ databases">
        <authorList>
            <person name="Haufschild T."/>
            <person name="Kallscheuer N."/>
            <person name="Hammer J."/>
            <person name="Kohn T."/>
            <person name="Kabuu M."/>
            <person name="Jogler M."/>
            <person name="Wohfarth N."/>
            <person name="Heuer A."/>
            <person name="Rohde M."/>
            <person name="van Teeseling M.C.F."/>
            <person name="Jogler C."/>
        </authorList>
    </citation>
    <scope>NUCLEOTIDE SEQUENCE</scope>
    <source>
        <strain evidence="2">Strain 138</strain>
        <strain evidence="3">Strain 318</strain>
    </source>
</reference>
<proteinExistence type="predicted"/>
<dbReference type="AlphaFoldDB" id="A0AA49K0B6"/>
<feature type="chain" id="PRO_5041265567" description="Outer membrane protein beta-barrel domain-containing protein" evidence="1">
    <location>
        <begin position="24"/>
        <end position="249"/>
    </location>
</feature>
<organism evidence="3 4">
    <name type="scientific">Pseudogemmatithrix spongiicola</name>
    <dbReference type="NCBI Taxonomy" id="3062599"/>
    <lineage>
        <taxon>Bacteria</taxon>
        <taxon>Pseudomonadati</taxon>
        <taxon>Gemmatimonadota</taxon>
        <taxon>Gemmatimonadia</taxon>
        <taxon>Gemmatimonadales</taxon>
        <taxon>Gemmatimonadaceae</taxon>
        <taxon>Pseudogemmatithrix</taxon>
    </lineage>
</organism>
<dbReference type="SUPFAM" id="SSF56925">
    <property type="entry name" value="OMPA-like"/>
    <property type="match status" value="1"/>
</dbReference>
<accession>A0AA49JV22</accession>
<evidence type="ECO:0008006" key="5">
    <source>
        <dbReference type="Google" id="ProtNLM"/>
    </source>
</evidence>
<evidence type="ECO:0000313" key="4">
    <source>
        <dbReference type="Proteomes" id="UP001229955"/>
    </source>
</evidence>
<gene>
    <name evidence="2" type="ORF">Strain138_001448</name>
    <name evidence="3" type="ORF">Strain318_001448</name>
</gene>
<keyword evidence="1" id="KW-0732">Signal</keyword>
<dbReference type="EMBL" id="CP130612">
    <property type="protein sequence ID" value="WKW12168.1"/>
    <property type="molecule type" value="Genomic_DNA"/>
</dbReference>
<keyword evidence="4" id="KW-1185">Reference proteome</keyword>
<sequence>MHGTARLTVGLMFAAAVASPLGAQSEASRGYLFREPPVALSVYGGFAQPVATGDLWAFTFDELTLGRRDFGAEEWGGDIAFRISPRVDFVVAYSVNDVSRRSESRDWVGTDGFPIRQTSRLIRRPFGASLRYHMWDRGRMLGTRAWVPNRFVPFVGLGFGRMVYSFDQQGEFVDEATLDVFTDRYRAAGRAAYAQLSAGGAWTLLPSLALTGEARYLFASADGNPSFSGFDRLDLSGLSANVGLTLRVF</sequence>
<feature type="signal peptide" evidence="1">
    <location>
        <begin position="1"/>
        <end position="23"/>
    </location>
</feature>
<name>A0AA49K0B6_9BACT</name>
<dbReference type="EMBL" id="CP130613">
    <property type="protein sequence ID" value="WKW15077.1"/>
    <property type="molecule type" value="Genomic_DNA"/>
</dbReference>
<evidence type="ECO:0000313" key="3">
    <source>
        <dbReference type="EMBL" id="WKW15077.1"/>
    </source>
</evidence>
<dbReference type="Proteomes" id="UP001229955">
    <property type="component" value="Chromosome"/>
</dbReference>